<dbReference type="Proteomes" id="UP000202181">
    <property type="component" value="Segment"/>
</dbReference>
<dbReference type="RefSeq" id="YP_009290887.1">
    <property type="nucleotide sequence ID" value="NC_031107.2"/>
</dbReference>
<organism evidence="1 2">
    <name type="scientific">Erwinia phage vB_EamM_Asesino</name>
    <dbReference type="NCBI Taxonomy" id="1883370"/>
    <lineage>
        <taxon>Viruses</taxon>
        <taxon>Duplodnaviria</taxon>
        <taxon>Heunggongvirae</taxon>
        <taxon>Uroviricota</taxon>
        <taxon>Caudoviricetes</taxon>
        <taxon>Chimalliviridae</taxon>
        <taxon>Erskinevirus</taxon>
        <taxon>Erskinevirus asesino</taxon>
    </lineage>
</organism>
<accession>A0A1B2IAK3</accession>
<evidence type="ECO:0000313" key="2">
    <source>
        <dbReference type="Proteomes" id="UP000202181"/>
    </source>
</evidence>
<dbReference type="KEGG" id="vg:29057219"/>
<sequence length="99" mass="11108">MKVVNIAIPSTLQTLTPDELKALALYAVQERCGRDVLAEILGGRFDTKRKINNIVAGIAQQDIAQFYCDIRSAGVTIDYTRTYFLLAEPYRSNITIKQL</sequence>
<dbReference type="EMBL" id="KX397364">
    <property type="protein sequence ID" value="ANZ48282.1"/>
    <property type="molecule type" value="Genomic_DNA"/>
</dbReference>
<dbReference type="OrthoDB" id="22611at10239"/>
<keyword evidence="2" id="KW-1185">Reference proteome</keyword>
<evidence type="ECO:0000313" key="1">
    <source>
        <dbReference type="EMBL" id="ANZ48282.1"/>
    </source>
</evidence>
<reference evidence="1" key="1">
    <citation type="submission" date="2016-06" db="EMBL/GenBank/DDBJ databases">
        <authorList>
            <person name="Berg J.A."/>
            <person name="Hyde J.R."/>
            <person name="Breakwell D.P."/>
            <person name="Hope S."/>
            <person name="Grose J.H."/>
        </authorList>
    </citation>
    <scope>NUCLEOTIDE SEQUENCE [LARGE SCALE GENOMIC DNA]</scope>
</reference>
<dbReference type="GeneID" id="29057219"/>
<protein>
    <submittedName>
        <fullName evidence="1">Uncharacterized protein</fullName>
    </submittedName>
</protein>
<name>A0A1B2IAK3_9CAUD</name>
<proteinExistence type="predicted"/>
<gene>
    <name evidence="1" type="ORF">ASESINO_269</name>
</gene>